<name>A0A6J4TLG5_9ACTN</name>
<feature type="non-terminal residue" evidence="2">
    <location>
        <position position="266"/>
    </location>
</feature>
<proteinExistence type="predicted"/>
<accession>A0A6J4TLG5</accession>
<feature type="compositionally biased region" description="Basic residues" evidence="1">
    <location>
        <begin position="1"/>
        <end position="10"/>
    </location>
</feature>
<organism evidence="2">
    <name type="scientific">uncultured Solirubrobacteraceae bacterium</name>
    <dbReference type="NCBI Taxonomy" id="1162706"/>
    <lineage>
        <taxon>Bacteria</taxon>
        <taxon>Bacillati</taxon>
        <taxon>Actinomycetota</taxon>
        <taxon>Thermoleophilia</taxon>
        <taxon>Solirubrobacterales</taxon>
        <taxon>Solirubrobacteraceae</taxon>
        <taxon>environmental samples</taxon>
    </lineage>
</organism>
<dbReference type="AlphaFoldDB" id="A0A6J4TLG5"/>
<protein>
    <submittedName>
        <fullName evidence="2">Uncharacterized protein</fullName>
    </submittedName>
</protein>
<feature type="compositionally biased region" description="Basic residues" evidence="1">
    <location>
        <begin position="127"/>
        <end position="138"/>
    </location>
</feature>
<feature type="compositionally biased region" description="Basic residues" evidence="1">
    <location>
        <begin position="74"/>
        <end position="88"/>
    </location>
</feature>
<evidence type="ECO:0000256" key="1">
    <source>
        <dbReference type="SAM" id="MobiDB-lite"/>
    </source>
</evidence>
<feature type="compositionally biased region" description="Basic and acidic residues" evidence="1">
    <location>
        <begin position="20"/>
        <end position="46"/>
    </location>
</feature>
<reference evidence="2" key="1">
    <citation type="submission" date="2020-02" db="EMBL/GenBank/DDBJ databases">
        <authorList>
            <person name="Meier V. D."/>
        </authorList>
    </citation>
    <scope>NUCLEOTIDE SEQUENCE</scope>
    <source>
        <strain evidence="2">AVDCRST_MAG85</strain>
    </source>
</reference>
<feature type="region of interest" description="Disordered" evidence="1">
    <location>
        <begin position="1"/>
        <end position="217"/>
    </location>
</feature>
<sequence>GHGNRKRRGRLASQAVARTAPDDAARARARGRDLGAAPELRRDRTVEAGPGDAPQRHRAARGPVPRAQRDPARRRLRAGVPRARRRGSRLVTGPRCARASPRLPRPVSGRRVRSPLQRGQREQGHGGARRGGRHRRVSARASGERPAHRVPPARAGAVDREPRPVARALPRPYGAPDRRHRRRRAEGPAARGPRVPGRRVGSRAALRGQRVPRTGPLPCARRRRVGVLRDVRRLRHPVRGDELRARTRAPLPRRRANALIPEGGVV</sequence>
<dbReference type="EMBL" id="CADCVT010000361">
    <property type="protein sequence ID" value="CAA9526516.1"/>
    <property type="molecule type" value="Genomic_DNA"/>
</dbReference>
<evidence type="ECO:0000313" key="2">
    <source>
        <dbReference type="EMBL" id="CAA9526516.1"/>
    </source>
</evidence>
<feature type="non-terminal residue" evidence="2">
    <location>
        <position position="1"/>
    </location>
</feature>
<gene>
    <name evidence="2" type="ORF">AVDCRST_MAG85-3282</name>
</gene>